<reference evidence="1 2" key="1">
    <citation type="journal article" date="2023" name="Hortic Res">
        <title>Pangenome of water caltrop reveals structural variations and asymmetric subgenome divergence after allopolyploidization.</title>
        <authorList>
            <person name="Zhang X."/>
            <person name="Chen Y."/>
            <person name="Wang L."/>
            <person name="Yuan Y."/>
            <person name="Fang M."/>
            <person name="Shi L."/>
            <person name="Lu R."/>
            <person name="Comes H.P."/>
            <person name="Ma Y."/>
            <person name="Chen Y."/>
            <person name="Huang G."/>
            <person name="Zhou Y."/>
            <person name="Zheng Z."/>
            <person name="Qiu Y."/>
        </authorList>
    </citation>
    <scope>NUCLEOTIDE SEQUENCE [LARGE SCALE GENOMIC DNA]</scope>
    <source>
        <tissue evidence="1">Roots</tissue>
    </source>
</reference>
<keyword evidence="2" id="KW-1185">Reference proteome</keyword>
<evidence type="ECO:0000313" key="2">
    <source>
        <dbReference type="Proteomes" id="UP001345219"/>
    </source>
</evidence>
<proteinExistence type="predicted"/>
<organism evidence="1 2">
    <name type="scientific">Trapa incisa</name>
    <dbReference type="NCBI Taxonomy" id="236973"/>
    <lineage>
        <taxon>Eukaryota</taxon>
        <taxon>Viridiplantae</taxon>
        <taxon>Streptophyta</taxon>
        <taxon>Embryophyta</taxon>
        <taxon>Tracheophyta</taxon>
        <taxon>Spermatophyta</taxon>
        <taxon>Magnoliopsida</taxon>
        <taxon>eudicotyledons</taxon>
        <taxon>Gunneridae</taxon>
        <taxon>Pentapetalae</taxon>
        <taxon>rosids</taxon>
        <taxon>malvids</taxon>
        <taxon>Myrtales</taxon>
        <taxon>Lythraceae</taxon>
        <taxon>Trapa</taxon>
    </lineage>
</organism>
<dbReference type="EMBL" id="JAXIOK010000020">
    <property type="protein sequence ID" value="KAK4746618.1"/>
    <property type="molecule type" value="Genomic_DNA"/>
</dbReference>
<dbReference type="AlphaFoldDB" id="A0AAN7JKM3"/>
<name>A0AAN7JKM3_9MYRT</name>
<protein>
    <submittedName>
        <fullName evidence="1">Uncharacterized protein</fullName>
    </submittedName>
</protein>
<comment type="caution">
    <text evidence="1">The sequence shown here is derived from an EMBL/GenBank/DDBJ whole genome shotgun (WGS) entry which is preliminary data.</text>
</comment>
<accession>A0AAN7JKM3</accession>
<evidence type="ECO:0000313" key="1">
    <source>
        <dbReference type="EMBL" id="KAK4746618.1"/>
    </source>
</evidence>
<sequence length="208" mass="22334">MEKSLNNLKRQCAADDVSLERSAKSRRLEVDITLKGSDDLLGGSGSGSNPPANAEVICISDDDDEEEKIDYCSFAVSLPDLRDGFLGISSEPFFGLAPVRDDNATVPSSKPGLPEVLVPETAGEIGEVINQNPRATLGIGPWEYRIFDPLDDFIRTTSKFIKLPDNAIGGTNLPANTEIICLSDDEEEEGGYRALDAPFADLGDALSL</sequence>
<gene>
    <name evidence="1" type="ORF">SAY87_025655</name>
</gene>
<dbReference type="Proteomes" id="UP001345219">
    <property type="component" value="Chromosome 20"/>
</dbReference>